<dbReference type="AlphaFoldDB" id="A0A5Q0H2I6"/>
<dbReference type="RefSeq" id="WP_033434932.1">
    <property type="nucleotide sequence ID" value="NZ_CP034550.1"/>
</dbReference>
<gene>
    <name evidence="2" type="ORF">EKG83_26370</name>
</gene>
<feature type="compositionally biased region" description="Basic and acidic residues" evidence="1">
    <location>
        <begin position="117"/>
        <end position="129"/>
    </location>
</feature>
<reference evidence="3" key="1">
    <citation type="journal article" date="2021" name="Curr. Microbiol.">
        <title>Complete genome of nocamycin-producing strain Saccharothrix syringae NRRL B-16468 reveals the biosynthetic potential for secondary metabolites.</title>
        <authorList>
            <person name="Mo X."/>
            <person name="Yang S."/>
        </authorList>
    </citation>
    <scope>NUCLEOTIDE SEQUENCE [LARGE SCALE GENOMIC DNA]</scope>
    <source>
        <strain evidence="3">ATCC 51364 / DSM 43886 / JCM 6844 / KCTC 9398 / NBRC 14523 / NRRL B-16468 / INA 2240</strain>
    </source>
</reference>
<dbReference type="KEGG" id="ssyi:EKG83_26370"/>
<feature type="region of interest" description="Disordered" evidence="1">
    <location>
        <begin position="201"/>
        <end position="233"/>
    </location>
</feature>
<proteinExistence type="predicted"/>
<dbReference type="EMBL" id="CP034550">
    <property type="protein sequence ID" value="QFZ20467.1"/>
    <property type="molecule type" value="Genomic_DNA"/>
</dbReference>
<dbReference type="Proteomes" id="UP000325787">
    <property type="component" value="Chromosome"/>
</dbReference>
<evidence type="ECO:0000313" key="3">
    <source>
        <dbReference type="Proteomes" id="UP000325787"/>
    </source>
</evidence>
<protein>
    <submittedName>
        <fullName evidence="2">Uncharacterized protein</fullName>
    </submittedName>
</protein>
<evidence type="ECO:0000313" key="2">
    <source>
        <dbReference type="EMBL" id="QFZ20467.1"/>
    </source>
</evidence>
<name>A0A5Q0H2I6_SACSY</name>
<sequence length="233" mass="25919">MVKPEDLVAGPGEMIVTRGSGNGGTRYVVGQVTKVWWWKTQHPDFTTPRQYAPVDEDKLVGYVVPLEVAQEYWKSDGLSFGVGDDRGTVYAARVRPATEDEVTAFLGPQDPEADAAAEARRRAQRKERDRRILDNEIHRLVAKAEMGGPLDGEPSDTPPADAVEVPLGGPLHRGGLRLYVRDGRDGEQGVLWSTMTFRPDRFYRHPLTPDRQQLVDDLRNAYSAPPGTEDGQR</sequence>
<keyword evidence="3" id="KW-1185">Reference proteome</keyword>
<evidence type="ECO:0000256" key="1">
    <source>
        <dbReference type="SAM" id="MobiDB-lite"/>
    </source>
</evidence>
<accession>A0A5Q0H2I6</accession>
<organism evidence="2 3">
    <name type="scientific">Saccharothrix syringae</name>
    <name type="common">Nocardiopsis syringae</name>
    <dbReference type="NCBI Taxonomy" id="103733"/>
    <lineage>
        <taxon>Bacteria</taxon>
        <taxon>Bacillati</taxon>
        <taxon>Actinomycetota</taxon>
        <taxon>Actinomycetes</taxon>
        <taxon>Pseudonocardiales</taxon>
        <taxon>Pseudonocardiaceae</taxon>
        <taxon>Saccharothrix</taxon>
    </lineage>
</organism>
<feature type="region of interest" description="Disordered" evidence="1">
    <location>
        <begin position="109"/>
        <end position="129"/>
    </location>
</feature>